<dbReference type="Pfam" id="PF10261">
    <property type="entry name" value="FIT"/>
    <property type="match status" value="2"/>
</dbReference>
<keyword evidence="5 8" id="KW-1133">Transmembrane helix</keyword>
<dbReference type="FunCoup" id="A0A0C2TNR5">
    <property type="interactions" value="150"/>
</dbReference>
<feature type="transmembrane region" description="Helical" evidence="8">
    <location>
        <begin position="187"/>
        <end position="209"/>
    </location>
</feature>
<evidence type="ECO:0000256" key="6">
    <source>
        <dbReference type="ARBA" id="ARBA00023098"/>
    </source>
</evidence>
<dbReference type="GO" id="GO:0019915">
    <property type="term" value="P:lipid storage"/>
    <property type="evidence" value="ECO:0007669"/>
    <property type="project" value="InterPro"/>
</dbReference>
<keyword evidence="3" id="KW-0378">Hydrolase</keyword>
<dbReference type="Proteomes" id="UP000054549">
    <property type="component" value="Unassembled WGS sequence"/>
</dbReference>
<evidence type="ECO:0000256" key="4">
    <source>
        <dbReference type="ARBA" id="ARBA00022824"/>
    </source>
</evidence>
<dbReference type="GO" id="GO:0034389">
    <property type="term" value="P:lipid droplet organization"/>
    <property type="evidence" value="ECO:0007669"/>
    <property type="project" value="TreeGrafter"/>
</dbReference>
<feature type="transmembrane region" description="Helical" evidence="8">
    <location>
        <begin position="7"/>
        <end position="26"/>
    </location>
</feature>
<dbReference type="InParanoid" id="A0A0C2TNR5"/>
<dbReference type="InterPro" id="IPR019388">
    <property type="entry name" value="FIT"/>
</dbReference>
<dbReference type="GO" id="GO:0008654">
    <property type="term" value="P:phospholipid biosynthetic process"/>
    <property type="evidence" value="ECO:0007669"/>
    <property type="project" value="TreeGrafter"/>
</dbReference>
<evidence type="ECO:0000313" key="9">
    <source>
        <dbReference type="EMBL" id="KIL68824.1"/>
    </source>
</evidence>
<sequence>MTGSRRTALISIAVVLALGIGYSVLYNTYLDTSDPLLAHLPHPLSKSHYFASKSNILNVYFIKQGWGWTTIAFLLNWLTSPPETRTRQRFYQYLLATASWFVFAMWFFGPALLERVIVGSGGECLLYVPSGEHFSVPHTLCYSRTTIAPATHPDLFASPAFAALSIDNLVFPDGWKGVPRLRKGHDVSGHVFLVTLAILLLVDQLRPSFYVRRQQGQQWSLVHYVAVVANVALIAVWFLAIYTTGVYFHSPMEKVTGFVLGVLCFLPTQLPSIQIRFSEKKHTN</sequence>
<dbReference type="PANTHER" id="PTHR23129:SF0">
    <property type="entry name" value="ACYL-COENZYME A DIPHOSPHATASE FITM2"/>
    <property type="match status" value="1"/>
</dbReference>
<evidence type="ECO:0000256" key="1">
    <source>
        <dbReference type="ARBA" id="ARBA00004477"/>
    </source>
</evidence>
<feature type="transmembrane region" description="Helical" evidence="8">
    <location>
        <begin position="59"/>
        <end position="78"/>
    </location>
</feature>
<accession>A0A0C2TNR5</accession>
<evidence type="ECO:0000313" key="10">
    <source>
        <dbReference type="Proteomes" id="UP000054549"/>
    </source>
</evidence>
<dbReference type="EMBL" id="KN818227">
    <property type="protein sequence ID" value="KIL68824.1"/>
    <property type="molecule type" value="Genomic_DNA"/>
</dbReference>
<dbReference type="OrthoDB" id="5579088at2759"/>
<feature type="transmembrane region" description="Helical" evidence="8">
    <location>
        <begin position="221"/>
        <end position="243"/>
    </location>
</feature>
<keyword evidence="10" id="KW-1185">Reference proteome</keyword>
<organism evidence="9 10">
    <name type="scientific">Amanita muscaria (strain Koide BX008)</name>
    <dbReference type="NCBI Taxonomy" id="946122"/>
    <lineage>
        <taxon>Eukaryota</taxon>
        <taxon>Fungi</taxon>
        <taxon>Dikarya</taxon>
        <taxon>Basidiomycota</taxon>
        <taxon>Agaricomycotina</taxon>
        <taxon>Agaricomycetes</taxon>
        <taxon>Agaricomycetidae</taxon>
        <taxon>Agaricales</taxon>
        <taxon>Pluteineae</taxon>
        <taxon>Amanitaceae</taxon>
        <taxon>Amanita</taxon>
    </lineage>
</organism>
<reference evidence="9 10" key="1">
    <citation type="submission" date="2014-04" db="EMBL/GenBank/DDBJ databases">
        <title>Evolutionary Origins and Diversification of the Mycorrhizal Mutualists.</title>
        <authorList>
            <consortium name="DOE Joint Genome Institute"/>
            <consortium name="Mycorrhizal Genomics Consortium"/>
            <person name="Kohler A."/>
            <person name="Kuo A."/>
            <person name="Nagy L.G."/>
            <person name="Floudas D."/>
            <person name="Copeland A."/>
            <person name="Barry K.W."/>
            <person name="Cichocki N."/>
            <person name="Veneault-Fourrey C."/>
            <person name="LaButti K."/>
            <person name="Lindquist E.A."/>
            <person name="Lipzen A."/>
            <person name="Lundell T."/>
            <person name="Morin E."/>
            <person name="Murat C."/>
            <person name="Riley R."/>
            <person name="Ohm R."/>
            <person name="Sun H."/>
            <person name="Tunlid A."/>
            <person name="Henrissat B."/>
            <person name="Grigoriev I.V."/>
            <person name="Hibbett D.S."/>
            <person name="Martin F."/>
        </authorList>
    </citation>
    <scope>NUCLEOTIDE SEQUENCE [LARGE SCALE GENOMIC DNA]</scope>
    <source>
        <strain evidence="9 10">Koide BX008</strain>
    </source>
</reference>
<keyword evidence="4" id="KW-0256">Endoplasmic reticulum</keyword>
<keyword evidence="6" id="KW-0443">Lipid metabolism</keyword>
<feature type="transmembrane region" description="Helical" evidence="8">
    <location>
        <begin position="90"/>
        <end position="108"/>
    </location>
</feature>
<evidence type="ECO:0000256" key="5">
    <source>
        <dbReference type="ARBA" id="ARBA00022989"/>
    </source>
</evidence>
<dbReference type="AlphaFoldDB" id="A0A0C2TNR5"/>
<keyword evidence="7 8" id="KW-0472">Membrane</keyword>
<keyword evidence="2 8" id="KW-0812">Transmembrane</keyword>
<proteinExistence type="predicted"/>
<evidence type="ECO:0000256" key="3">
    <source>
        <dbReference type="ARBA" id="ARBA00022801"/>
    </source>
</evidence>
<protein>
    <submittedName>
        <fullName evidence="9">Uncharacterized protein</fullName>
    </submittedName>
</protein>
<evidence type="ECO:0000256" key="2">
    <source>
        <dbReference type="ARBA" id="ARBA00022692"/>
    </source>
</evidence>
<dbReference type="GO" id="GO:0005789">
    <property type="term" value="C:endoplasmic reticulum membrane"/>
    <property type="evidence" value="ECO:0007669"/>
    <property type="project" value="UniProtKB-SubCell"/>
</dbReference>
<gene>
    <name evidence="9" type="ORF">M378DRAFT_70614</name>
</gene>
<dbReference type="PANTHER" id="PTHR23129">
    <property type="entry name" value="ACYL-COENZYME A DIPHOSPHATASE FITM2"/>
    <property type="match status" value="1"/>
</dbReference>
<comment type="subcellular location">
    <subcellularLocation>
        <location evidence="1">Endoplasmic reticulum membrane</location>
        <topology evidence="1">Multi-pass membrane protein</topology>
    </subcellularLocation>
</comment>
<dbReference type="GO" id="GO:0010945">
    <property type="term" value="F:coenzyme A diphosphatase activity"/>
    <property type="evidence" value="ECO:0007669"/>
    <property type="project" value="InterPro"/>
</dbReference>
<name>A0A0C2TNR5_AMAMK</name>
<dbReference type="HOGENOM" id="CLU_048143_1_0_1"/>
<feature type="transmembrane region" description="Helical" evidence="8">
    <location>
        <begin position="255"/>
        <end position="273"/>
    </location>
</feature>
<evidence type="ECO:0000256" key="7">
    <source>
        <dbReference type="ARBA" id="ARBA00023136"/>
    </source>
</evidence>
<dbReference type="STRING" id="946122.A0A0C2TNR5"/>
<evidence type="ECO:0000256" key="8">
    <source>
        <dbReference type="SAM" id="Phobius"/>
    </source>
</evidence>